<dbReference type="SUPFAM" id="SSF46785">
    <property type="entry name" value="Winged helix' DNA-binding domain"/>
    <property type="match status" value="1"/>
</dbReference>
<dbReference type="InterPro" id="IPR015797">
    <property type="entry name" value="NUDIX_hydrolase-like_dom_sf"/>
</dbReference>
<gene>
    <name evidence="2" type="ORF">SAMN05421797_106147</name>
</gene>
<evidence type="ECO:0000313" key="2">
    <source>
        <dbReference type="EMBL" id="SIR11306.1"/>
    </source>
</evidence>
<protein>
    <submittedName>
        <fullName evidence="2">8-oxo-dGTP diphosphatase</fullName>
    </submittedName>
</protein>
<dbReference type="PROSITE" id="PS51462">
    <property type="entry name" value="NUDIX"/>
    <property type="match status" value="1"/>
</dbReference>
<dbReference type="SUPFAM" id="SSF55811">
    <property type="entry name" value="Nudix"/>
    <property type="match status" value="1"/>
</dbReference>
<dbReference type="Pfam" id="PF21906">
    <property type="entry name" value="WHD_NrtR"/>
    <property type="match status" value="1"/>
</dbReference>
<dbReference type="PANTHER" id="PTHR43736:SF4">
    <property type="entry name" value="SLR1690 PROTEIN"/>
    <property type="match status" value="1"/>
</dbReference>
<accession>A0A1N6Y9W8</accession>
<evidence type="ECO:0000259" key="1">
    <source>
        <dbReference type="PROSITE" id="PS51462"/>
    </source>
</evidence>
<keyword evidence="3" id="KW-1185">Reference proteome</keyword>
<dbReference type="CDD" id="cd18873">
    <property type="entry name" value="NUDIX_NadM_like"/>
    <property type="match status" value="1"/>
</dbReference>
<dbReference type="OrthoDB" id="9786141at2"/>
<dbReference type="STRING" id="228959.SAMN05421797_106147"/>
<dbReference type="InterPro" id="IPR054105">
    <property type="entry name" value="WHD_NrtR"/>
</dbReference>
<dbReference type="Gene3D" id="3.90.79.10">
    <property type="entry name" value="Nucleoside Triphosphate Pyrophosphohydrolase"/>
    <property type="match status" value="1"/>
</dbReference>
<dbReference type="InterPro" id="IPR036388">
    <property type="entry name" value="WH-like_DNA-bd_sf"/>
</dbReference>
<dbReference type="Proteomes" id="UP000186953">
    <property type="component" value="Unassembled WGS sequence"/>
</dbReference>
<dbReference type="AlphaFoldDB" id="A0A1N6Y9W8"/>
<reference evidence="3" key="1">
    <citation type="submission" date="2017-01" db="EMBL/GenBank/DDBJ databases">
        <authorList>
            <person name="Varghese N."/>
            <person name="Submissions S."/>
        </authorList>
    </citation>
    <scope>NUCLEOTIDE SEQUENCE [LARGE SCALE GENOMIC DNA]</scope>
    <source>
        <strain evidence="3">DSM 15366</strain>
    </source>
</reference>
<dbReference type="Gene3D" id="1.10.10.10">
    <property type="entry name" value="Winged helix-like DNA-binding domain superfamily/Winged helix DNA-binding domain"/>
    <property type="match status" value="1"/>
</dbReference>
<proteinExistence type="predicted"/>
<feature type="domain" description="Nudix hydrolase" evidence="1">
    <location>
        <begin position="18"/>
        <end position="151"/>
    </location>
</feature>
<dbReference type="PANTHER" id="PTHR43736">
    <property type="entry name" value="ADP-RIBOSE PYROPHOSPHATASE"/>
    <property type="match status" value="1"/>
</dbReference>
<dbReference type="RefSeq" id="WP_076549692.1">
    <property type="nucleotide sequence ID" value="NZ_FTMA01000006.1"/>
</dbReference>
<dbReference type="EMBL" id="FTMA01000006">
    <property type="protein sequence ID" value="SIR11306.1"/>
    <property type="molecule type" value="Genomic_DNA"/>
</dbReference>
<dbReference type="Pfam" id="PF00293">
    <property type="entry name" value="NUDIX"/>
    <property type="match status" value="1"/>
</dbReference>
<sequence>MTVRPISPTIKESSYECSMTVDCAVFGFHENQLKILLVKRSIQPFKNRWLLPGGIMEEGQTLVESVDFVLHQLTGITNLHKQQVKTYSDVNRHPTKRVVTVCYYALVKPENHPVIPKNHISEVKWHAINESLPKLAFDHSTLLNDALDALKSNLRDKLIFGELLPEMFTLKELQDLYENILGEELDRRNFRRKIHQMNLLELTGNKKIGVQGGPSLYRLK</sequence>
<name>A0A1N6Y9W8_9FLAO</name>
<evidence type="ECO:0000313" key="3">
    <source>
        <dbReference type="Proteomes" id="UP000186953"/>
    </source>
</evidence>
<dbReference type="InterPro" id="IPR036390">
    <property type="entry name" value="WH_DNA-bd_sf"/>
</dbReference>
<organism evidence="2 3">
    <name type="scientific">Maribacter ulvicola</name>
    <dbReference type="NCBI Taxonomy" id="228959"/>
    <lineage>
        <taxon>Bacteria</taxon>
        <taxon>Pseudomonadati</taxon>
        <taxon>Bacteroidota</taxon>
        <taxon>Flavobacteriia</taxon>
        <taxon>Flavobacteriales</taxon>
        <taxon>Flavobacteriaceae</taxon>
        <taxon>Maribacter</taxon>
    </lineage>
</organism>
<dbReference type="InterPro" id="IPR000086">
    <property type="entry name" value="NUDIX_hydrolase_dom"/>
</dbReference>